<feature type="domain" description="RYYR-CCHC" evidence="2">
    <location>
        <begin position="195"/>
        <end position="274"/>
    </location>
</feature>
<evidence type="ECO:0000313" key="3">
    <source>
        <dbReference type="EMBL" id="VDN18752.1"/>
    </source>
</evidence>
<dbReference type="Proteomes" id="UP000271098">
    <property type="component" value="Unassembled WGS sequence"/>
</dbReference>
<feature type="compositionally biased region" description="Polar residues" evidence="1">
    <location>
        <begin position="149"/>
        <end position="167"/>
    </location>
</feature>
<feature type="compositionally biased region" description="Basic and acidic residues" evidence="1">
    <location>
        <begin position="51"/>
        <end position="65"/>
    </location>
</feature>
<dbReference type="WBParaSite" id="GPUH_0001143101-mRNA-1">
    <property type="protein sequence ID" value="GPUH_0001143101-mRNA-1"/>
    <property type="gene ID" value="GPUH_0001143101"/>
</dbReference>
<feature type="region of interest" description="Disordered" evidence="1">
    <location>
        <begin position="34"/>
        <end position="65"/>
    </location>
</feature>
<evidence type="ECO:0000313" key="5">
    <source>
        <dbReference type="WBParaSite" id="GPUH_0001143101-mRNA-1"/>
    </source>
</evidence>
<evidence type="ECO:0000259" key="2">
    <source>
        <dbReference type="Pfam" id="PF23674"/>
    </source>
</evidence>
<sequence length="538" mass="60919">MDVDNFVIIDEDEGSVEMEIRAMASRQKNLAKNLKGGVSDESGGTVGVDSRQGHQDQGDLRMQQRDGSFRVRSENIPEQQRFSELSAHKALLEEKRESSDQVESRNVGWKRPDTDEVMRELNNGELSVSEAAAAAAVISELQDREVSNASVESCASTSTPKTQTKSAKSTRKTRREEWLKLHPLASKEFGPGIYEFMRNARGKLTNIAIKEPGRDCIRLYRRSSFRYNYNYYRCSRCDRSISAKKDQSSIRAPVIKMVGNEIVSDPYPVHCPSCKPLTLSELRSIQVDREYRQEVMEAMESPFEAWSKGKLRALLEAAKVRARSPTDEISPERKRRHEHVLFQAFLEGMPLASTRSRHGVAPIEYGAEPVEYFTLLFCLVLHLPSLARLVSVMAAPTCASDTSRPLVDDRDDERMTELDYGDSGDSDVGTVADEDVVFVREKKAGPPQSTPSSKDWRDDPARFSSMSRSSVTSERKELSEADEQRIISESEVKPLTIREVHIKLYQVTRDRLLRLFIKLVLFSLVDHIFLFLLTEALE</sequence>
<dbReference type="InterPro" id="IPR057001">
    <property type="entry name" value="RYYR-CCHC"/>
</dbReference>
<organism evidence="5">
    <name type="scientific">Gongylonema pulchrum</name>
    <dbReference type="NCBI Taxonomy" id="637853"/>
    <lineage>
        <taxon>Eukaryota</taxon>
        <taxon>Metazoa</taxon>
        <taxon>Ecdysozoa</taxon>
        <taxon>Nematoda</taxon>
        <taxon>Chromadorea</taxon>
        <taxon>Rhabditida</taxon>
        <taxon>Spirurina</taxon>
        <taxon>Spiruromorpha</taxon>
        <taxon>Spiruroidea</taxon>
        <taxon>Gongylonematidae</taxon>
        <taxon>Gongylonema</taxon>
    </lineage>
</organism>
<dbReference type="EMBL" id="UYRT01078542">
    <property type="protein sequence ID" value="VDN18752.1"/>
    <property type="molecule type" value="Genomic_DNA"/>
</dbReference>
<evidence type="ECO:0000313" key="4">
    <source>
        <dbReference type="Proteomes" id="UP000271098"/>
    </source>
</evidence>
<accession>A0A183DRS6</accession>
<reference evidence="3 4" key="2">
    <citation type="submission" date="2018-11" db="EMBL/GenBank/DDBJ databases">
        <authorList>
            <consortium name="Pathogen Informatics"/>
        </authorList>
    </citation>
    <scope>NUCLEOTIDE SEQUENCE [LARGE SCALE GENOMIC DNA]</scope>
</reference>
<reference evidence="5" key="1">
    <citation type="submission" date="2016-06" db="UniProtKB">
        <authorList>
            <consortium name="WormBaseParasite"/>
        </authorList>
    </citation>
    <scope>IDENTIFICATION</scope>
</reference>
<dbReference type="AlphaFoldDB" id="A0A183DRS6"/>
<feature type="compositionally biased region" description="Basic and acidic residues" evidence="1">
    <location>
        <begin position="406"/>
        <end position="417"/>
    </location>
</feature>
<gene>
    <name evidence="3" type="ORF">GPUH_LOCUS11417</name>
</gene>
<keyword evidence="4" id="KW-1185">Reference proteome</keyword>
<proteinExistence type="predicted"/>
<feature type="region of interest" description="Disordered" evidence="1">
    <location>
        <begin position="400"/>
        <end position="482"/>
    </location>
</feature>
<feature type="compositionally biased region" description="Basic and acidic residues" evidence="1">
    <location>
        <begin position="473"/>
        <end position="482"/>
    </location>
</feature>
<protein>
    <submittedName>
        <fullName evidence="5">RNA polymerase II subunit B1 CTD phosphatase RPAP2 homolog</fullName>
    </submittedName>
</protein>
<evidence type="ECO:0000256" key="1">
    <source>
        <dbReference type="SAM" id="MobiDB-lite"/>
    </source>
</evidence>
<dbReference type="Pfam" id="PF23674">
    <property type="entry name" value="RYYR-CCHC"/>
    <property type="match status" value="1"/>
</dbReference>
<name>A0A183DRS6_9BILA</name>
<dbReference type="OrthoDB" id="5832999at2759"/>
<feature type="region of interest" description="Disordered" evidence="1">
    <location>
        <begin position="149"/>
        <end position="175"/>
    </location>
</feature>